<reference evidence="4" key="4">
    <citation type="journal article" date="2008" name="Nucleic Acids Res.">
        <title>The rice annotation project database (RAP-DB): 2008 update.</title>
        <authorList>
            <consortium name="The rice annotation project (RAP)"/>
        </authorList>
    </citation>
    <scope>GENOME REANNOTATION</scope>
    <source>
        <strain evidence="4">cv. Nipponbare</strain>
    </source>
</reference>
<evidence type="ECO:0000313" key="3">
    <source>
        <dbReference type="EMBL" id="BAD29251.1"/>
    </source>
</evidence>
<evidence type="ECO:0000313" key="2">
    <source>
        <dbReference type="EMBL" id="BAD28911.1"/>
    </source>
</evidence>
<name>Q6EQ19_ORYSJ</name>
<dbReference type="EMBL" id="AP005636">
    <property type="protein sequence ID" value="BAD28911.1"/>
    <property type="molecule type" value="Genomic_DNA"/>
</dbReference>
<reference evidence="3" key="2">
    <citation type="submission" date="2002-09" db="EMBL/GenBank/DDBJ databases">
        <title>Oryza sativa nipponbare(GA3) genomic DNA, chromosome 9, PAC clone:P0014G10.</title>
        <authorList>
            <person name="Sasaki T."/>
            <person name="Matsumoto T."/>
            <person name="Katayose Y."/>
        </authorList>
    </citation>
    <scope>NUCLEOTIDE SEQUENCE</scope>
</reference>
<feature type="compositionally biased region" description="Low complexity" evidence="1">
    <location>
        <begin position="97"/>
        <end position="128"/>
    </location>
</feature>
<organism evidence="3 4">
    <name type="scientific">Oryza sativa subsp. japonica</name>
    <name type="common">Rice</name>
    <dbReference type="NCBI Taxonomy" id="39947"/>
    <lineage>
        <taxon>Eukaryota</taxon>
        <taxon>Viridiplantae</taxon>
        <taxon>Streptophyta</taxon>
        <taxon>Embryophyta</taxon>
        <taxon>Tracheophyta</taxon>
        <taxon>Spermatophyta</taxon>
        <taxon>Magnoliopsida</taxon>
        <taxon>Liliopsida</taxon>
        <taxon>Poales</taxon>
        <taxon>Poaceae</taxon>
        <taxon>BOP clade</taxon>
        <taxon>Oryzoideae</taxon>
        <taxon>Oryzeae</taxon>
        <taxon>Oryzinae</taxon>
        <taxon>Oryza</taxon>
        <taxon>Oryza sativa</taxon>
    </lineage>
</organism>
<accession>Q6EQ19</accession>
<evidence type="ECO:0000313" key="4">
    <source>
        <dbReference type="Proteomes" id="UP000000763"/>
    </source>
</evidence>
<reference evidence="4" key="3">
    <citation type="journal article" date="2005" name="Nature">
        <title>The map-based sequence of the rice genome.</title>
        <authorList>
            <consortium name="International rice genome sequencing project (IRGSP)"/>
            <person name="Matsumoto T."/>
            <person name="Wu J."/>
            <person name="Kanamori H."/>
            <person name="Katayose Y."/>
            <person name="Fujisawa M."/>
            <person name="Namiki N."/>
            <person name="Mizuno H."/>
            <person name="Yamamoto K."/>
            <person name="Antonio B.A."/>
            <person name="Baba T."/>
            <person name="Sakata K."/>
            <person name="Nagamura Y."/>
            <person name="Aoki H."/>
            <person name="Arikawa K."/>
            <person name="Arita K."/>
            <person name="Bito T."/>
            <person name="Chiden Y."/>
            <person name="Fujitsuka N."/>
            <person name="Fukunaka R."/>
            <person name="Hamada M."/>
            <person name="Harada C."/>
            <person name="Hayashi A."/>
            <person name="Hijishita S."/>
            <person name="Honda M."/>
            <person name="Hosokawa S."/>
            <person name="Ichikawa Y."/>
            <person name="Idonuma A."/>
            <person name="Iijima M."/>
            <person name="Ikeda M."/>
            <person name="Ikeno M."/>
            <person name="Ito K."/>
            <person name="Ito S."/>
            <person name="Ito T."/>
            <person name="Ito Y."/>
            <person name="Ito Y."/>
            <person name="Iwabuchi A."/>
            <person name="Kamiya K."/>
            <person name="Karasawa W."/>
            <person name="Kurita K."/>
            <person name="Katagiri S."/>
            <person name="Kikuta A."/>
            <person name="Kobayashi H."/>
            <person name="Kobayashi N."/>
            <person name="Machita K."/>
            <person name="Maehara T."/>
            <person name="Masukawa M."/>
            <person name="Mizubayashi T."/>
            <person name="Mukai Y."/>
            <person name="Nagasaki H."/>
            <person name="Nagata Y."/>
            <person name="Naito S."/>
            <person name="Nakashima M."/>
            <person name="Nakama Y."/>
            <person name="Nakamichi Y."/>
            <person name="Nakamura M."/>
            <person name="Meguro A."/>
            <person name="Negishi M."/>
            <person name="Ohta I."/>
            <person name="Ohta T."/>
            <person name="Okamoto M."/>
            <person name="Ono N."/>
            <person name="Saji S."/>
            <person name="Sakaguchi M."/>
            <person name="Sakai K."/>
            <person name="Shibata M."/>
            <person name="Shimokawa T."/>
            <person name="Song J."/>
            <person name="Takazaki Y."/>
            <person name="Terasawa K."/>
            <person name="Tsugane M."/>
            <person name="Tsuji K."/>
            <person name="Ueda S."/>
            <person name="Waki K."/>
            <person name="Yamagata H."/>
            <person name="Yamamoto M."/>
            <person name="Yamamoto S."/>
            <person name="Yamane H."/>
            <person name="Yoshiki S."/>
            <person name="Yoshihara R."/>
            <person name="Yukawa K."/>
            <person name="Zhong H."/>
            <person name="Yano M."/>
            <person name="Yuan Q."/>
            <person name="Ouyang S."/>
            <person name="Liu J."/>
            <person name="Jones K.M."/>
            <person name="Gansberger K."/>
            <person name="Moffat K."/>
            <person name="Hill J."/>
            <person name="Bera J."/>
            <person name="Fadrosh D."/>
            <person name="Jin S."/>
            <person name="Johri S."/>
            <person name="Kim M."/>
            <person name="Overton L."/>
            <person name="Reardon M."/>
            <person name="Tsitrin T."/>
            <person name="Vuong H."/>
            <person name="Weaver B."/>
            <person name="Ciecko A."/>
            <person name="Tallon L."/>
            <person name="Jackson J."/>
            <person name="Pai G."/>
            <person name="Aken S.V."/>
            <person name="Utterback T."/>
            <person name="Reidmuller S."/>
            <person name="Feldblyum T."/>
            <person name="Hsiao J."/>
            <person name="Zismann V."/>
            <person name="Iobst S."/>
            <person name="de Vazeille A.R."/>
            <person name="Buell C.R."/>
            <person name="Ying K."/>
            <person name="Li Y."/>
            <person name="Lu T."/>
            <person name="Huang Y."/>
            <person name="Zhao Q."/>
            <person name="Feng Q."/>
            <person name="Zhang L."/>
            <person name="Zhu J."/>
            <person name="Weng Q."/>
            <person name="Mu J."/>
            <person name="Lu Y."/>
            <person name="Fan D."/>
            <person name="Liu Y."/>
            <person name="Guan J."/>
            <person name="Zhang Y."/>
            <person name="Yu S."/>
            <person name="Liu X."/>
            <person name="Zhang Y."/>
            <person name="Hong G."/>
            <person name="Han B."/>
            <person name="Choisne N."/>
            <person name="Demange N."/>
            <person name="Orjeda G."/>
            <person name="Samain S."/>
            <person name="Cattolico L."/>
            <person name="Pelletier E."/>
            <person name="Couloux A."/>
            <person name="Segurens B."/>
            <person name="Wincker P."/>
            <person name="D'Hont A."/>
            <person name="Scarpelli C."/>
            <person name="Weissenbach J."/>
            <person name="Salanoubat M."/>
            <person name="Quetier F."/>
            <person name="Yu Y."/>
            <person name="Kim H.R."/>
            <person name="Rambo T."/>
            <person name="Currie J."/>
            <person name="Collura K."/>
            <person name="Luo M."/>
            <person name="Yang T."/>
            <person name="Ammiraju J.S.S."/>
            <person name="Engler F."/>
            <person name="Soderlund C."/>
            <person name="Wing R.A."/>
            <person name="Palmer L.E."/>
            <person name="de la Bastide M."/>
            <person name="Spiegel L."/>
            <person name="Nascimento L."/>
            <person name="Zutavern T."/>
            <person name="O'Shaughnessy A."/>
            <person name="Dike S."/>
            <person name="Dedhia N."/>
            <person name="Preston R."/>
            <person name="Balija V."/>
            <person name="McCombie W.R."/>
            <person name="Chow T."/>
            <person name="Chen H."/>
            <person name="Chung M."/>
            <person name="Chen C."/>
            <person name="Shaw J."/>
            <person name="Wu H."/>
            <person name="Hsiao K."/>
            <person name="Chao Y."/>
            <person name="Chu M."/>
            <person name="Cheng C."/>
            <person name="Hour A."/>
            <person name="Lee P."/>
            <person name="Lin S."/>
            <person name="Lin Y."/>
            <person name="Liou J."/>
            <person name="Liu S."/>
            <person name="Hsing Y."/>
            <person name="Raghuvanshi S."/>
            <person name="Mohanty A."/>
            <person name="Bharti A.K."/>
            <person name="Gaur A."/>
            <person name="Gupta V."/>
            <person name="Kumar D."/>
            <person name="Ravi V."/>
            <person name="Vij S."/>
            <person name="Kapur A."/>
            <person name="Khurana P."/>
            <person name="Khurana P."/>
            <person name="Khurana J.P."/>
            <person name="Tyagi A.K."/>
            <person name="Gaikwad K."/>
            <person name="Singh A."/>
            <person name="Dalal V."/>
            <person name="Srivastava S."/>
            <person name="Dixit A."/>
            <person name="Pal A.K."/>
            <person name="Ghazi I.A."/>
            <person name="Yadav M."/>
            <person name="Pandit A."/>
            <person name="Bhargava A."/>
            <person name="Sureshbabu K."/>
            <person name="Batra K."/>
            <person name="Sharma T.R."/>
            <person name="Mohapatra T."/>
            <person name="Singh N.K."/>
            <person name="Messing J."/>
            <person name="Nelson A.B."/>
            <person name="Fuks G."/>
            <person name="Kavchok S."/>
            <person name="Keizer G."/>
            <person name="Linton E."/>
            <person name="Llaca V."/>
            <person name="Song R."/>
            <person name="Tanyolac B."/>
            <person name="Young S."/>
            <person name="Ho-Il K."/>
            <person name="Hahn J.H."/>
            <person name="Sangsakoo G."/>
            <person name="Vanavichit A."/>
            <person name="de Mattos Luiz.A.T."/>
            <person name="Zimmer P.D."/>
            <person name="Malone G."/>
            <person name="Dellagostin O."/>
            <person name="de Oliveira A.C."/>
            <person name="Bevan M."/>
            <person name="Bancroft I."/>
            <person name="Minx P."/>
            <person name="Cordum H."/>
            <person name="Wilson R."/>
            <person name="Cheng Z."/>
            <person name="Jin W."/>
            <person name="Jiang J."/>
            <person name="Leong S.A."/>
            <person name="Iwama H."/>
            <person name="Gojobori T."/>
            <person name="Itoh T."/>
            <person name="Niimura Y."/>
            <person name="Fujii Y."/>
            <person name="Habara T."/>
            <person name="Sakai H."/>
            <person name="Sato Y."/>
            <person name="Wilson G."/>
            <person name="Kumar K."/>
            <person name="McCouch S."/>
            <person name="Juretic N."/>
            <person name="Hoen D."/>
            <person name="Wright S."/>
            <person name="Bruskiewich R."/>
            <person name="Bureau T."/>
            <person name="Miyao A."/>
            <person name="Hirochika H."/>
            <person name="Nishikawa T."/>
            <person name="Kadowaki K."/>
            <person name="Sugiura M."/>
            <person name="Burr B."/>
            <person name="Sasaki T."/>
        </authorList>
    </citation>
    <scope>NUCLEOTIDE SEQUENCE [LARGE SCALE GENOMIC DNA]</scope>
    <source>
        <strain evidence="4">cv. Nipponbare</strain>
    </source>
</reference>
<dbReference type="EMBL" id="AP005784">
    <property type="protein sequence ID" value="BAD29251.1"/>
    <property type="molecule type" value="Genomic_DNA"/>
</dbReference>
<dbReference type="AlphaFoldDB" id="Q6EQ19"/>
<proteinExistence type="predicted"/>
<protein>
    <submittedName>
        <fullName evidence="3">Uncharacterized protein</fullName>
    </submittedName>
</protein>
<evidence type="ECO:0000256" key="1">
    <source>
        <dbReference type="SAM" id="MobiDB-lite"/>
    </source>
</evidence>
<reference evidence="2" key="1">
    <citation type="submission" date="2002-08" db="EMBL/GenBank/DDBJ databases">
        <title>Oryza sativa nipponbare(GA3) genomic DNA, chromosome 9, PAC clone:P0707C02.</title>
        <authorList>
            <person name="Sasaki T."/>
            <person name="Matsumoto T."/>
            <person name="Katayose Y."/>
        </authorList>
    </citation>
    <scope>NUCLEOTIDE SEQUENCE</scope>
</reference>
<dbReference type="Proteomes" id="UP000000763">
    <property type="component" value="Chromosome 9"/>
</dbReference>
<sequence>MALQAIRLAKFPTSLAKVGQSGRLAIWCESHPLSPLSLSLSPSHPGSLPARHIHPPSAVAVVLPATTTRSPSGSAVTVVRSEMAQPIVFPRPSGIWSGAATTTTSRPSACTTPSPSTHSAPPTSRRWR</sequence>
<gene>
    <name evidence="3" type="ORF">P0014G10.5</name>
    <name evidence="2" type="ORF">P0707C02.25</name>
</gene>
<feature type="region of interest" description="Disordered" evidence="1">
    <location>
        <begin position="94"/>
        <end position="128"/>
    </location>
</feature>